<dbReference type="InterPro" id="IPR021522">
    <property type="entry name" value="MctB"/>
</dbReference>
<feature type="transmembrane region" description="Helical" evidence="3">
    <location>
        <begin position="12"/>
        <end position="34"/>
    </location>
</feature>
<dbReference type="AlphaFoldDB" id="A0A939DYI6"/>
<dbReference type="GO" id="GO:0016020">
    <property type="term" value="C:membrane"/>
    <property type="evidence" value="ECO:0007669"/>
    <property type="project" value="InterPro"/>
</dbReference>
<evidence type="ECO:0000256" key="2">
    <source>
        <dbReference type="SAM" id="MobiDB-lite"/>
    </source>
</evidence>
<organism evidence="4 5">
    <name type="scientific">Corynebacterium mendelii</name>
    <dbReference type="NCBI Taxonomy" id="2765362"/>
    <lineage>
        <taxon>Bacteria</taxon>
        <taxon>Bacillati</taxon>
        <taxon>Actinomycetota</taxon>
        <taxon>Actinomycetes</taxon>
        <taxon>Mycobacteriales</taxon>
        <taxon>Corynebacteriaceae</taxon>
        <taxon>Corynebacterium</taxon>
    </lineage>
</organism>
<keyword evidence="3" id="KW-1133">Transmembrane helix</keyword>
<gene>
    <name evidence="4" type="ORF">JZY06_02925</name>
</gene>
<name>A0A939DYI6_9CORY</name>
<evidence type="ECO:0000256" key="1">
    <source>
        <dbReference type="SAM" id="Coils"/>
    </source>
</evidence>
<feature type="compositionally biased region" description="Pro residues" evidence="2">
    <location>
        <begin position="311"/>
        <end position="321"/>
    </location>
</feature>
<sequence length="373" mass="37027">MGYTKKRYGGIVPGLLFGAAAGIAAGSLVLAPAIPGFSGVEDKNALDEATRKARQAENESAIIRAQSTAADAFIHDQSPAIVEGMLTDVAVAVIVAPGAAEEDVAAVTELLGTAGATVTGRIGLEEKFFDRSGADQLETIATSVLPAGSTLSQARLDPGVHAGELLAASLMQQPATGTPYATDGERAIVLNSLTDAGYIADPGEISPARAAVIIFGPDDGSGDEFATRAKARFADGFAGTGKAVVAAGPVVSASDTGVIGLIRAAGTPGLTTIDSLSKAYGRLGVVVAVRGELEGRDGAFGAAASATAAVPPVPVGPPPAIRPDTRDSDEATPDADNRDADSPAGEQQPAADNPQPPAPPAPAADGAAPAPAE</sequence>
<keyword evidence="5" id="KW-1185">Reference proteome</keyword>
<dbReference type="Pfam" id="PF11382">
    <property type="entry name" value="MctB"/>
    <property type="match status" value="1"/>
</dbReference>
<comment type="caution">
    <text evidence="4">The sequence shown here is derived from an EMBL/GenBank/DDBJ whole genome shotgun (WGS) entry which is preliminary data.</text>
</comment>
<dbReference type="RefSeq" id="WP_207118270.1">
    <property type="nucleotide sequence ID" value="NZ_JAFLEQ010000003.1"/>
</dbReference>
<evidence type="ECO:0000313" key="5">
    <source>
        <dbReference type="Proteomes" id="UP000664332"/>
    </source>
</evidence>
<feature type="compositionally biased region" description="Basic and acidic residues" evidence="2">
    <location>
        <begin position="323"/>
        <end position="341"/>
    </location>
</feature>
<feature type="coiled-coil region" evidence="1">
    <location>
        <begin position="39"/>
        <end position="66"/>
    </location>
</feature>
<accession>A0A939DYI6</accession>
<dbReference type="EMBL" id="JAFLEQ010000003">
    <property type="protein sequence ID" value="MBN9643584.1"/>
    <property type="molecule type" value="Genomic_DNA"/>
</dbReference>
<evidence type="ECO:0000256" key="3">
    <source>
        <dbReference type="SAM" id="Phobius"/>
    </source>
</evidence>
<feature type="region of interest" description="Disordered" evidence="2">
    <location>
        <begin position="309"/>
        <end position="373"/>
    </location>
</feature>
<dbReference type="GO" id="GO:0055070">
    <property type="term" value="P:copper ion homeostasis"/>
    <property type="evidence" value="ECO:0007669"/>
    <property type="project" value="InterPro"/>
</dbReference>
<protein>
    <submittedName>
        <fullName evidence="4">Copper transporter</fullName>
    </submittedName>
</protein>
<keyword evidence="1" id="KW-0175">Coiled coil</keyword>
<feature type="compositionally biased region" description="Low complexity" evidence="2">
    <location>
        <begin position="363"/>
        <end position="373"/>
    </location>
</feature>
<keyword evidence="3" id="KW-0812">Transmembrane</keyword>
<reference evidence="4" key="1">
    <citation type="submission" date="2021-03" db="EMBL/GenBank/DDBJ databases">
        <authorList>
            <person name="Sun Q."/>
        </authorList>
    </citation>
    <scope>NUCLEOTIDE SEQUENCE</scope>
    <source>
        <strain evidence="4">CCM 8862</strain>
    </source>
</reference>
<evidence type="ECO:0000313" key="4">
    <source>
        <dbReference type="EMBL" id="MBN9643584.1"/>
    </source>
</evidence>
<proteinExistence type="predicted"/>
<keyword evidence="3" id="KW-0472">Membrane</keyword>
<dbReference type="Proteomes" id="UP000664332">
    <property type="component" value="Unassembled WGS sequence"/>
</dbReference>